<name>A0A9X2J2S2_9SPHN</name>
<dbReference type="AlphaFoldDB" id="A0A9X2J2S2"/>
<keyword evidence="2" id="KW-1185">Reference proteome</keyword>
<proteinExistence type="predicted"/>
<dbReference type="Proteomes" id="UP001155128">
    <property type="component" value="Unassembled WGS sequence"/>
</dbReference>
<reference evidence="1" key="1">
    <citation type="submission" date="2022-06" db="EMBL/GenBank/DDBJ databases">
        <title>Sphingomicrobium sedimins sp. nov., a marine bacterium isolated from tidal flat.</title>
        <authorList>
            <person name="Kim C.-H."/>
            <person name="Yoo Y."/>
            <person name="Kim J.-J."/>
        </authorList>
    </citation>
    <scope>NUCLEOTIDE SEQUENCE</scope>
    <source>
        <strain evidence="1">GRR-S6-50</strain>
    </source>
</reference>
<dbReference type="EMBL" id="JAMSHT010000001">
    <property type="protein sequence ID" value="MCM8557320.1"/>
    <property type="molecule type" value="Genomic_DNA"/>
</dbReference>
<comment type="caution">
    <text evidence="1">The sequence shown here is derived from an EMBL/GenBank/DDBJ whole genome shotgun (WGS) entry which is preliminary data.</text>
</comment>
<dbReference type="RefSeq" id="WP_252113284.1">
    <property type="nucleotide sequence ID" value="NZ_JAMSHT010000001.1"/>
</dbReference>
<accession>A0A9X2J2S2</accession>
<evidence type="ECO:0000313" key="1">
    <source>
        <dbReference type="EMBL" id="MCM8557320.1"/>
    </source>
</evidence>
<protein>
    <submittedName>
        <fullName evidence="1">Uncharacterized protein</fullName>
    </submittedName>
</protein>
<gene>
    <name evidence="1" type="ORF">NDO55_05740</name>
</gene>
<evidence type="ECO:0000313" key="2">
    <source>
        <dbReference type="Proteomes" id="UP001155128"/>
    </source>
</evidence>
<organism evidence="1 2">
    <name type="scientific">Sphingomicrobium sediminis</name>
    <dbReference type="NCBI Taxonomy" id="2950949"/>
    <lineage>
        <taxon>Bacteria</taxon>
        <taxon>Pseudomonadati</taxon>
        <taxon>Pseudomonadota</taxon>
        <taxon>Alphaproteobacteria</taxon>
        <taxon>Sphingomonadales</taxon>
        <taxon>Sphingomonadaceae</taxon>
        <taxon>Sphingomicrobium</taxon>
    </lineage>
</organism>
<sequence length="123" mass="13473">MGRPVGWLLEDESRAKLLDRFPPLYAEIIAHHVTLWGRKYRATPPDPAEIAVVGHADAGDGIEALVVTVDGNVHRPDGSHYHITWSLDPASGKKPKDSNVLIADHDWEEIDPIPVTAVPAYIG</sequence>